<dbReference type="Gramene" id="TraesPARA_EIv1.0_0793400.2">
    <property type="protein sequence ID" value="TraesPARA_EIv1.0_0793400.2.CDS"/>
    <property type="gene ID" value="TraesPARA_EIv1.0_0793400"/>
</dbReference>
<dbReference type="RefSeq" id="XP_044339035.1">
    <property type="nucleotide sequence ID" value="XM_044483100.1"/>
</dbReference>
<keyword evidence="2" id="KW-1185">Reference proteome</keyword>
<dbReference type="Gramene" id="TraesCS3A02G110900.1">
    <property type="protein sequence ID" value="TraesCS3A02G110900.1"/>
    <property type="gene ID" value="TraesCS3A02G110900"/>
</dbReference>
<dbReference type="GeneID" id="123060401"/>
<dbReference type="Gramene" id="TraesWEE_scaffold_065791_01G000200.1">
    <property type="protein sequence ID" value="TraesWEE_scaffold_065791_01G000200.1"/>
    <property type="gene ID" value="TraesWEE_scaffold_065791_01G000200"/>
</dbReference>
<dbReference type="Gramene" id="TraesLDM3A03G01344770.1">
    <property type="protein sequence ID" value="TraesLDM3A03G01344770.1"/>
    <property type="gene ID" value="TraesLDM3A03G01344770"/>
</dbReference>
<evidence type="ECO:0000313" key="2">
    <source>
        <dbReference type="Proteomes" id="UP000019116"/>
    </source>
</evidence>
<accession>A0A3B6EFQ8</accession>
<dbReference type="PaxDb" id="4565-Traes_3AS_475E99EA7.1"/>
<dbReference type="Gramene" id="TraesCAD_scaffold_030502_01G000100.1">
    <property type="protein sequence ID" value="TraesCAD_scaffold_030502_01G000100.1"/>
    <property type="gene ID" value="TraesCAD_scaffold_030502_01G000100"/>
</dbReference>
<dbReference type="Gramene" id="TraesCLE_scaffold_027739_01G000100.1">
    <property type="protein sequence ID" value="TraesCLE_scaffold_027739_01G000100.1"/>
    <property type="gene ID" value="TraesCLE_scaffold_027739_01G000100"/>
</dbReference>
<proteinExistence type="predicted"/>
<reference evidence="1" key="2">
    <citation type="submission" date="2018-10" db="UniProtKB">
        <authorList>
            <consortium name="EnsemblPlants"/>
        </authorList>
    </citation>
    <scope>IDENTIFICATION</scope>
</reference>
<reference evidence="1" key="1">
    <citation type="submission" date="2018-08" db="EMBL/GenBank/DDBJ databases">
        <authorList>
            <person name="Rossello M."/>
        </authorList>
    </citation>
    <scope>NUCLEOTIDE SEQUENCE [LARGE SCALE GENOMIC DNA]</scope>
    <source>
        <strain evidence="1">cv. Chinese Spring</strain>
    </source>
</reference>
<dbReference type="EnsemblPlants" id="TraesCS3A02G110900.1">
    <property type="protein sequence ID" value="TraesCS3A02G110900.1"/>
    <property type="gene ID" value="TraesCS3A02G110900"/>
</dbReference>
<dbReference type="KEGG" id="taes:123060401"/>
<dbReference type="RefSeq" id="XP_044339037.1">
    <property type="nucleotide sequence ID" value="XM_044483102.1"/>
</dbReference>
<dbReference type="AlphaFoldDB" id="A0A3B6EFQ8"/>
<sequence length="156" mass="17528">MLSPMRAVMAWWPKKAVFWGAARWPPSPPAATPTRQVILGLVLSETKLAVICREGSPDIMTNESKLFFLDENDSYHLMRFSNTSISSNFICRSAGGAFENLISYLSFIVSEVSTGLPRSVLNCFIDDNLEKAPLTLTKDVFLCWKDEDTLEIDMGW</sequence>
<dbReference type="Gramene" id="TraesCS3A03G0242200.1">
    <property type="protein sequence ID" value="TraesCS3A03G0242200.1.CDS"/>
    <property type="gene ID" value="TraesCS3A03G0242200"/>
</dbReference>
<protein>
    <submittedName>
        <fullName evidence="1">Uncharacterized protein</fullName>
    </submittedName>
</protein>
<gene>
    <name evidence="1" type="primary">LOC123060401</name>
</gene>
<name>A0A3B6EFQ8_WHEAT</name>
<dbReference type="Proteomes" id="UP000019116">
    <property type="component" value="Chromosome 3A"/>
</dbReference>
<dbReference type="RefSeq" id="XP_044339036.1">
    <property type="nucleotide sequence ID" value="XM_044483101.1"/>
</dbReference>
<organism evidence="1">
    <name type="scientific">Triticum aestivum</name>
    <name type="common">Wheat</name>
    <dbReference type="NCBI Taxonomy" id="4565"/>
    <lineage>
        <taxon>Eukaryota</taxon>
        <taxon>Viridiplantae</taxon>
        <taxon>Streptophyta</taxon>
        <taxon>Embryophyta</taxon>
        <taxon>Tracheophyta</taxon>
        <taxon>Spermatophyta</taxon>
        <taxon>Magnoliopsida</taxon>
        <taxon>Liliopsida</taxon>
        <taxon>Poales</taxon>
        <taxon>Poaceae</taxon>
        <taxon>BOP clade</taxon>
        <taxon>Pooideae</taxon>
        <taxon>Triticodae</taxon>
        <taxon>Triticeae</taxon>
        <taxon>Triticinae</taxon>
        <taxon>Triticum</taxon>
    </lineage>
</organism>
<evidence type="ECO:0000313" key="1">
    <source>
        <dbReference type="EnsemblPlants" id="TraesCS3A02G110900.1"/>
    </source>
</evidence>